<protein>
    <recommendedName>
        <fullName evidence="1">Zinc-binding loop region of homing endonuclease domain-containing protein</fullName>
    </recommendedName>
</protein>
<proteinExistence type="predicted"/>
<comment type="caution">
    <text evidence="2">The sequence shown here is derived from an EMBL/GenBank/DDBJ whole genome shotgun (WGS) entry which is preliminary data.</text>
</comment>
<accession>A0A818GY88</accession>
<evidence type="ECO:0000313" key="5">
    <source>
        <dbReference type="Proteomes" id="UP000663844"/>
    </source>
</evidence>
<name>A0A818GY88_9BILA</name>
<dbReference type="InterPro" id="IPR044930">
    <property type="entry name" value="Homing_endonuclease_His-Me"/>
</dbReference>
<dbReference type="EMBL" id="CAJOAY010002041">
    <property type="protein sequence ID" value="CAF3914477.1"/>
    <property type="molecule type" value="Genomic_DNA"/>
</dbReference>
<evidence type="ECO:0000313" key="2">
    <source>
        <dbReference type="EMBL" id="CAF3499256.1"/>
    </source>
</evidence>
<evidence type="ECO:0000313" key="3">
    <source>
        <dbReference type="EMBL" id="CAF3914477.1"/>
    </source>
</evidence>
<dbReference type="InterPro" id="IPR008704">
    <property type="entry name" value="Endonuclease_Zinc-binding_loop"/>
</dbReference>
<feature type="domain" description="Zinc-binding loop region of homing endonuclease" evidence="1">
    <location>
        <begin position="45"/>
        <end position="100"/>
    </location>
</feature>
<dbReference type="Proteomes" id="UP000663868">
    <property type="component" value="Unassembled WGS sequence"/>
</dbReference>
<gene>
    <name evidence="4" type="ORF">KXQ929_LOCUS35200</name>
    <name evidence="3" type="ORF">OKA104_LOCUS24908</name>
    <name evidence="2" type="ORF">OXD698_LOCUS1216</name>
</gene>
<reference evidence="2" key="1">
    <citation type="submission" date="2021-02" db="EMBL/GenBank/DDBJ databases">
        <authorList>
            <person name="Nowell W R."/>
        </authorList>
    </citation>
    <scope>NUCLEOTIDE SEQUENCE</scope>
</reference>
<dbReference type="AlphaFoldDB" id="A0A818GY88"/>
<dbReference type="GO" id="GO:0004519">
    <property type="term" value="F:endonuclease activity"/>
    <property type="evidence" value="ECO:0007669"/>
    <property type="project" value="InterPro"/>
</dbReference>
<dbReference type="SUPFAM" id="SSF54060">
    <property type="entry name" value="His-Me finger endonucleases"/>
    <property type="match status" value="1"/>
</dbReference>
<dbReference type="Gene3D" id="3.90.75.10">
    <property type="entry name" value="Homing Intron 3 (I-ppo) Encoded Endonuclease, Chain A"/>
    <property type="match status" value="1"/>
</dbReference>
<dbReference type="Proteomes" id="UP000663844">
    <property type="component" value="Unassembled WGS sequence"/>
</dbReference>
<dbReference type="Pfam" id="PF05551">
    <property type="entry name" value="zf-His_Me_endon"/>
    <property type="match status" value="1"/>
</dbReference>
<organism evidence="2 5">
    <name type="scientific">Adineta steineri</name>
    <dbReference type="NCBI Taxonomy" id="433720"/>
    <lineage>
        <taxon>Eukaryota</taxon>
        <taxon>Metazoa</taxon>
        <taxon>Spiralia</taxon>
        <taxon>Gnathifera</taxon>
        <taxon>Rotifera</taxon>
        <taxon>Eurotatoria</taxon>
        <taxon>Bdelloidea</taxon>
        <taxon>Adinetida</taxon>
        <taxon>Adinetidae</taxon>
        <taxon>Adineta</taxon>
    </lineage>
</organism>
<sequence length="157" mass="18145">MKPENLINSSKDYLRLRTRQCAQWSSLSRDLYEYCKSNNIGYINVVVHPVILREKEKNKLPLLSTYNGGSQGSHLCDTPSCVSEKHLRVETKEINISRKNRFGIILQVHRRDDGINTVTNTMSCDHGEDEEKTMDEQLDNSCRKICVTIVRDHNVHK</sequence>
<dbReference type="EMBL" id="CAJOBB010005031">
    <property type="protein sequence ID" value="CAF4113136.1"/>
    <property type="molecule type" value="Genomic_DNA"/>
</dbReference>
<evidence type="ECO:0000313" key="4">
    <source>
        <dbReference type="EMBL" id="CAF4113136.1"/>
    </source>
</evidence>
<evidence type="ECO:0000259" key="1">
    <source>
        <dbReference type="Pfam" id="PF05551"/>
    </source>
</evidence>
<dbReference type="Proteomes" id="UP000663881">
    <property type="component" value="Unassembled WGS sequence"/>
</dbReference>
<dbReference type="EMBL" id="CAJOAZ010000034">
    <property type="protein sequence ID" value="CAF3499256.1"/>
    <property type="molecule type" value="Genomic_DNA"/>
</dbReference>
<dbReference type="InterPro" id="IPR044925">
    <property type="entry name" value="His-Me_finger_sf"/>
</dbReference>